<dbReference type="RefSeq" id="WP_139156390.1">
    <property type="nucleotide sequence ID" value="NZ_CP080107.1"/>
</dbReference>
<protein>
    <submittedName>
        <fullName evidence="1">Uncharacterized protein</fullName>
    </submittedName>
</protein>
<evidence type="ECO:0000313" key="1">
    <source>
        <dbReference type="EMBL" id="QYD28435.1"/>
    </source>
</evidence>
<evidence type="ECO:0000313" key="2">
    <source>
        <dbReference type="Proteomes" id="UP000826990"/>
    </source>
</evidence>
<dbReference type="AlphaFoldDB" id="A0AAQ0EUH5"/>
<dbReference type="EMBL" id="CP080107">
    <property type="protein sequence ID" value="QYD28435.1"/>
    <property type="molecule type" value="Genomic_DNA"/>
</dbReference>
<accession>A0AAQ0EUH5</accession>
<proteinExistence type="predicted"/>
<name>A0AAQ0EUH5_ENTAS</name>
<sequence>MTKSTLYSISGVLEIDYDITSKACSAIEKIIHGYSKAAILTKSEISSLGNMIAINEILNNETPETIKTKKRKLITNAAMRERVVFISRHKTYHYYDNCPKITSDYQNFTIPDEIPEKSIEEYRKFFIENITTFTTNPDVFYFSANIKFGTNINSIGKMHHRNSGKANTQDMLSILESDQEPCAKSISNALVFYQNNKRIVQKFGAASHLRDKLLNEGKMGPDEHKTICDWHLLKETVKAEIFQKITKINKITNHAYSSDILDAIGFTPCSTCNELKNR</sequence>
<reference evidence="1" key="1">
    <citation type="submission" date="2021-07" db="EMBL/GenBank/DDBJ databases">
        <title>Characterization of Emerging Pathogens Carrying KPC-2 Gene in IncP-6 Plasmids Isolated from Urban Sewage in Argentina.</title>
        <authorList>
            <person name="Ghiglione B."/>
            <person name="Haim M.S."/>
            <person name="Dropa M."/>
        </authorList>
    </citation>
    <scope>NUCLEOTIDE SEQUENCE</scope>
    <source>
        <strain evidence="1">WW-19C</strain>
    </source>
</reference>
<gene>
    <name evidence="1" type="ORF">KZX48_08650</name>
</gene>
<organism evidence="1 2">
    <name type="scientific">Enterobacter asburiae</name>
    <dbReference type="NCBI Taxonomy" id="61645"/>
    <lineage>
        <taxon>Bacteria</taxon>
        <taxon>Pseudomonadati</taxon>
        <taxon>Pseudomonadota</taxon>
        <taxon>Gammaproteobacteria</taxon>
        <taxon>Enterobacterales</taxon>
        <taxon>Enterobacteriaceae</taxon>
        <taxon>Enterobacter</taxon>
        <taxon>Enterobacter cloacae complex</taxon>
    </lineage>
</organism>
<dbReference type="Proteomes" id="UP000826990">
    <property type="component" value="Chromosome"/>
</dbReference>